<dbReference type="STRING" id="1802128.A3H64_02495"/>
<organism evidence="1 2">
    <name type="scientific">Candidatus Ryanbacteria bacterium RIFCSPLOWO2_02_FULL_45_11c</name>
    <dbReference type="NCBI Taxonomy" id="1802128"/>
    <lineage>
        <taxon>Bacteria</taxon>
        <taxon>Candidatus Ryaniibacteriota</taxon>
    </lineage>
</organism>
<gene>
    <name evidence="1" type="ORF">A3H64_02495</name>
</gene>
<dbReference type="Proteomes" id="UP000178186">
    <property type="component" value="Unassembled WGS sequence"/>
</dbReference>
<proteinExistence type="predicted"/>
<dbReference type="EMBL" id="MHNY01000002">
    <property type="protein sequence ID" value="OGZ56846.1"/>
    <property type="molecule type" value="Genomic_DNA"/>
</dbReference>
<comment type="caution">
    <text evidence="1">The sequence shown here is derived from an EMBL/GenBank/DDBJ whole genome shotgun (WGS) entry which is preliminary data.</text>
</comment>
<reference evidence="1 2" key="1">
    <citation type="journal article" date="2016" name="Nat. Commun.">
        <title>Thousands of microbial genomes shed light on interconnected biogeochemical processes in an aquifer system.</title>
        <authorList>
            <person name="Anantharaman K."/>
            <person name="Brown C.T."/>
            <person name="Hug L.A."/>
            <person name="Sharon I."/>
            <person name="Castelle C.J."/>
            <person name="Probst A.J."/>
            <person name="Thomas B.C."/>
            <person name="Singh A."/>
            <person name="Wilkins M.J."/>
            <person name="Karaoz U."/>
            <person name="Brodie E.L."/>
            <person name="Williams K.H."/>
            <person name="Hubbard S.S."/>
            <person name="Banfield J.F."/>
        </authorList>
    </citation>
    <scope>NUCLEOTIDE SEQUENCE [LARGE SCALE GENOMIC DNA]</scope>
</reference>
<dbReference type="AlphaFoldDB" id="A0A1G2H2Y5"/>
<dbReference type="InterPro" id="IPR043731">
    <property type="entry name" value="DUF5674"/>
</dbReference>
<name>A0A1G2H2Y5_9BACT</name>
<dbReference type="Pfam" id="PF18924">
    <property type="entry name" value="DUF5674"/>
    <property type="match status" value="1"/>
</dbReference>
<protein>
    <submittedName>
        <fullName evidence="1">Uncharacterized protein</fullName>
    </submittedName>
</protein>
<accession>A0A1G2H2Y5</accession>
<evidence type="ECO:0000313" key="1">
    <source>
        <dbReference type="EMBL" id="OGZ56846.1"/>
    </source>
</evidence>
<sequence length="114" mass="12980">MKIIKSPITKEELKHVASEGFGELVKVVVDLEQEIMAVGGELHADEETLLIDQEGSQREYTWGINIYPDKTGDDFIEYDSMVNLKPSFGNRTRSVENKEIREQIKKIVGTLIQK</sequence>
<evidence type="ECO:0000313" key="2">
    <source>
        <dbReference type="Proteomes" id="UP000178186"/>
    </source>
</evidence>